<reference evidence="1 2" key="1">
    <citation type="submission" date="2018-03" db="EMBL/GenBank/DDBJ databases">
        <title>Genomic Encyclopedia of Archaeal and Bacterial Type Strains, Phase II (KMG-II): from individual species to whole genera.</title>
        <authorList>
            <person name="Goeker M."/>
        </authorList>
    </citation>
    <scope>NUCLEOTIDE SEQUENCE [LARGE SCALE GENOMIC DNA]</scope>
    <source>
        <strain evidence="1 2">DSM 28057</strain>
    </source>
</reference>
<accession>A0A2P8E4S9</accession>
<keyword evidence="2" id="KW-1185">Reference proteome</keyword>
<dbReference type="Proteomes" id="UP000240708">
    <property type="component" value="Unassembled WGS sequence"/>
</dbReference>
<organism evidence="1 2">
    <name type="scientific">Cecembia rubra</name>
    <dbReference type="NCBI Taxonomy" id="1485585"/>
    <lineage>
        <taxon>Bacteria</taxon>
        <taxon>Pseudomonadati</taxon>
        <taxon>Bacteroidota</taxon>
        <taxon>Cytophagia</taxon>
        <taxon>Cytophagales</taxon>
        <taxon>Cyclobacteriaceae</taxon>
        <taxon>Cecembia</taxon>
    </lineage>
</organism>
<evidence type="ECO:0000313" key="1">
    <source>
        <dbReference type="EMBL" id="PSL04470.1"/>
    </source>
</evidence>
<protein>
    <submittedName>
        <fullName evidence="1">Natural product</fullName>
    </submittedName>
</protein>
<dbReference type="EMBL" id="PYGF01000005">
    <property type="protein sequence ID" value="PSL04470.1"/>
    <property type="molecule type" value="Genomic_DNA"/>
</dbReference>
<dbReference type="NCBIfam" id="TIGR04149">
    <property type="entry name" value="GG_sam_targ_CFB"/>
    <property type="match status" value="1"/>
</dbReference>
<proteinExistence type="predicted"/>
<name>A0A2P8E4S9_9BACT</name>
<dbReference type="AlphaFoldDB" id="A0A2P8E4S9"/>
<dbReference type="InterPro" id="IPR026408">
    <property type="entry name" value="GG_sam_targ_CFB"/>
</dbReference>
<comment type="caution">
    <text evidence="1">The sequence shown here is derived from an EMBL/GenBank/DDBJ whole genome shotgun (WGS) entry which is preliminary data.</text>
</comment>
<evidence type="ECO:0000313" key="2">
    <source>
        <dbReference type="Proteomes" id="UP000240708"/>
    </source>
</evidence>
<sequence>MDGQKLRLTQMSGDFNFQLNLKKMKKLSLEMLRLTSDEVLGRSQMKKITGGQSWICTCGNNPPITVWDSDNPDPGNYSDPTQICTAVYNTGGSCSPA</sequence>
<gene>
    <name evidence="1" type="ORF">CLV48_105214</name>
</gene>